<dbReference type="Proteomes" id="UP000033428">
    <property type="component" value="Unassembled WGS sequence"/>
</dbReference>
<dbReference type="InterPro" id="IPR003148">
    <property type="entry name" value="RCK_N"/>
</dbReference>
<accession>A0A0F0CWZ1</accession>
<protein>
    <submittedName>
        <fullName evidence="3">TrkA-N domain-containing protein</fullName>
    </submittedName>
</protein>
<dbReference type="GO" id="GO:0006813">
    <property type="term" value="P:potassium ion transport"/>
    <property type="evidence" value="ECO:0007669"/>
    <property type="project" value="InterPro"/>
</dbReference>
<dbReference type="InterPro" id="IPR036721">
    <property type="entry name" value="RCK_C_sf"/>
</dbReference>
<dbReference type="PATRIC" id="fig|1609969.3.peg.47"/>
<dbReference type="GO" id="GO:0008324">
    <property type="term" value="F:monoatomic cation transmembrane transporter activity"/>
    <property type="evidence" value="ECO:0007669"/>
    <property type="project" value="InterPro"/>
</dbReference>
<dbReference type="Pfam" id="PF02080">
    <property type="entry name" value="TrkA_C"/>
    <property type="match status" value="1"/>
</dbReference>
<evidence type="ECO:0000313" key="4">
    <source>
        <dbReference type="Proteomes" id="UP000033428"/>
    </source>
</evidence>
<comment type="caution">
    <text evidence="3">The sequence shown here is derived from an EMBL/GenBank/DDBJ whole genome shotgun (WGS) entry which is preliminary data.</text>
</comment>
<evidence type="ECO:0000259" key="2">
    <source>
        <dbReference type="PROSITE" id="PS51202"/>
    </source>
</evidence>
<keyword evidence="4" id="KW-1185">Reference proteome</keyword>
<evidence type="ECO:0000313" key="3">
    <source>
        <dbReference type="EMBL" id="KJJ86096.1"/>
    </source>
</evidence>
<evidence type="ECO:0000259" key="1">
    <source>
        <dbReference type="PROSITE" id="PS51201"/>
    </source>
</evidence>
<proteinExistence type="predicted"/>
<dbReference type="Pfam" id="PF02254">
    <property type="entry name" value="TrkA_N"/>
    <property type="match status" value="1"/>
</dbReference>
<dbReference type="PANTHER" id="PTHR43833:SF7">
    <property type="entry name" value="KTR SYSTEM POTASSIUM UPTAKE PROTEIN C"/>
    <property type="match status" value="1"/>
</dbReference>
<dbReference type="Gene3D" id="3.40.50.720">
    <property type="entry name" value="NAD(P)-binding Rossmann-like Domain"/>
    <property type="match status" value="1"/>
</dbReference>
<dbReference type="Gene3D" id="3.30.70.1450">
    <property type="entry name" value="Regulator of K+ conductance, C-terminal domain"/>
    <property type="match status" value="1"/>
</dbReference>
<dbReference type="SUPFAM" id="SSF116726">
    <property type="entry name" value="TrkA C-terminal domain-like"/>
    <property type="match status" value="1"/>
</dbReference>
<feature type="domain" description="RCK N-terminal" evidence="1">
    <location>
        <begin position="1"/>
        <end position="118"/>
    </location>
</feature>
<feature type="domain" description="RCK C-terminal" evidence="2">
    <location>
        <begin position="136"/>
        <end position="230"/>
    </location>
</feature>
<dbReference type="InterPro" id="IPR036291">
    <property type="entry name" value="NAD(P)-bd_dom_sf"/>
</dbReference>
<dbReference type="AlphaFoldDB" id="A0A0F0CWZ1"/>
<organism evidence="3 4">
    <name type="scientific">Candidatus Omnitrophus magneticus</name>
    <dbReference type="NCBI Taxonomy" id="1609969"/>
    <lineage>
        <taxon>Bacteria</taxon>
        <taxon>Pseudomonadati</taxon>
        <taxon>Candidatus Omnitrophota</taxon>
        <taxon>Candidatus Omnitrophus</taxon>
    </lineage>
</organism>
<dbReference type="InterPro" id="IPR006037">
    <property type="entry name" value="RCK_C"/>
</dbReference>
<dbReference type="PANTHER" id="PTHR43833">
    <property type="entry name" value="POTASSIUM CHANNEL PROTEIN 2-RELATED-RELATED"/>
    <property type="match status" value="1"/>
</dbReference>
<reference evidence="3 4" key="1">
    <citation type="submission" date="2015-02" db="EMBL/GenBank/DDBJ databases">
        <title>Single-cell genomics of uncultivated deep-branching MTB reveals a conserved set of magnetosome genes.</title>
        <authorList>
            <person name="Kolinko S."/>
            <person name="Richter M."/>
            <person name="Glockner F.O."/>
            <person name="Brachmann A."/>
            <person name="Schuler D."/>
        </authorList>
    </citation>
    <scope>NUCLEOTIDE SEQUENCE [LARGE SCALE GENOMIC DNA]</scope>
    <source>
        <strain evidence="3">SKK-01</strain>
    </source>
</reference>
<sequence length="230" mass="25042">MKKFAVIGLGRFGASVAKTLSEKGQEVIAVDKNEEFVHDVMDVVTKAVCLDATDEKSMKAIGIQNVDVAICGIGMNIEASILVTLLLQEMGVPTIICKAVTEFHKKVLKKIGAHKVVLPERDMGIRVANSLLTRDANVLEHIELPGDASILEILPSADFIGKTLREIDLRAQYGVNIIAIKKIKKDMETGEILESQAININPLAEDIVSSDDVLIVFGEKNKIDKLKNKG</sequence>
<dbReference type="InterPro" id="IPR050721">
    <property type="entry name" value="Trk_Ktr_HKT_K-transport"/>
</dbReference>
<dbReference type="PROSITE" id="PS51201">
    <property type="entry name" value="RCK_N"/>
    <property type="match status" value="1"/>
</dbReference>
<dbReference type="EMBL" id="JYNY01000014">
    <property type="protein sequence ID" value="KJJ86096.1"/>
    <property type="molecule type" value="Genomic_DNA"/>
</dbReference>
<gene>
    <name evidence="3" type="ORF">OMAG_000034</name>
</gene>
<dbReference type="PROSITE" id="PS51202">
    <property type="entry name" value="RCK_C"/>
    <property type="match status" value="1"/>
</dbReference>
<name>A0A0F0CWZ1_9BACT</name>
<dbReference type="SUPFAM" id="SSF51735">
    <property type="entry name" value="NAD(P)-binding Rossmann-fold domains"/>
    <property type="match status" value="1"/>
</dbReference>